<dbReference type="InterPro" id="IPR002792">
    <property type="entry name" value="TRAM_dom"/>
</dbReference>
<evidence type="ECO:0000313" key="5">
    <source>
        <dbReference type="Proteomes" id="UP000614469"/>
    </source>
</evidence>
<reference evidence="4 5" key="1">
    <citation type="submission" date="2020-08" db="EMBL/GenBank/DDBJ databases">
        <title>Bridging the membrane lipid divide: bacteria of the FCB group superphylum have the potential to synthesize archaeal ether lipids.</title>
        <authorList>
            <person name="Villanueva L."/>
            <person name="Von Meijenfeldt F.A.B."/>
            <person name="Westbye A.B."/>
            <person name="Yadav S."/>
            <person name="Hopmans E.C."/>
            <person name="Dutilh B.E."/>
            <person name="Sinninghe Damste J.S."/>
        </authorList>
    </citation>
    <scope>NUCLEOTIDE SEQUENCE [LARGE SCALE GENOMIC DNA]</scope>
    <source>
        <strain evidence="4">NIOZ-UU36</strain>
    </source>
</reference>
<dbReference type="Pfam" id="PF01887">
    <property type="entry name" value="SAM_HAT_N"/>
    <property type="match status" value="1"/>
</dbReference>
<comment type="similarity">
    <text evidence="2">Belongs to the SAM hydrolase / SAM-dependent halogenase family.</text>
</comment>
<evidence type="ECO:0000256" key="1">
    <source>
        <dbReference type="ARBA" id="ARBA00022691"/>
    </source>
</evidence>
<dbReference type="AlphaFoldDB" id="A0A8J6NSA4"/>
<comment type="caution">
    <text evidence="4">The sequence shown here is derived from an EMBL/GenBank/DDBJ whole genome shotgun (WGS) entry which is preliminary data.</text>
</comment>
<dbReference type="InterPro" id="IPR023227">
    <property type="entry name" value="SAM_OH_AdoTrfase_C_sf"/>
</dbReference>
<dbReference type="SUPFAM" id="SSF101852">
    <property type="entry name" value="Bacterial fluorinating enzyme, C-terminal domain"/>
    <property type="match status" value="1"/>
</dbReference>
<organism evidence="4 5">
    <name type="scientific">Candidatus Desulfolinea nitratireducens</name>
    <dbReference type="NCBI Taxonomy" id="2841698"/>
    <lineage>
        <taxon>Bacteria</taxon>
        <taxon>Bacillati</taxon>
        <taxon>Chloroflexota</taxon>
        <taxon>Anaerolineae</taxon>
        <taxon>Anaerolineales</taxon>
        <taxon>Anaerolineales incertae sedis</taxon>
        <taxon>Candidatus Desulfolinea</taxon>
    </lineage>
</organism>
<accession>A0A8J6NSA4</accession>
<feature type="domain" description="TRAM" evidence="3">
    <location>
        <begin position="202"/>
        <end position="260"/>
    </location>
</feature>
<dbReference type="Gene3D" id="3.40.50.10790">
    <property type="entry name" value="S-adenosyl-l-methionine hydroxide adenosyltransferase, N-terminal"/>
    <property type="match status" value="1"/>
</dbReference>
<dbReference type="PROSITE" id="PS50926">
    <property type="entry name" value="TRAM"/>
    <property type="match status" value="1"/>
</dbReference>
<evidence type="ECO:0000256" key="2">
    <source>
        <dbReference type="ARBA" id="ARBA00024035"/>
    </source>
</evidence>
<dbReference type="SUPFAM" id="SSF102522">
    <property type="entry name" value="Bacterial fluorinating enzyme, N-terminal domain"/>
    <property type="match status" value="1"/>
</dbReference>
<dbReference type="Gene3D" id="2.40.30.90">
    <property type="entry name" value="Bacterial fluorinating enzyme like"/>
    <property type="match status" value="1"/>
</dbReference>
<dbReference type="InterPro" id="IPR046469">
    <property type="entry name" value="SAM_HAT_N"/>
</dbReference>
<name>A0A8J6NSA4_9CHLR</name>
<dbReference type="InterPro" id="IPR046470">
    <property type="entry name" value="SAM_HAT_C"/>
</dbReference>
<evidence type="ECO:0000313" key="4">
    <source>
        <dbReference type="EMBL" id="MBC8337027.1"/>
    </source>
</evidence>
<sequence length="260" mass="27936">MSVLTLLTDFGTQDGFVGAMKGVIWSICPDVKIADISHQIKPQNLQQGAIILWRAAPFFGEGTVHVAVVDPGVGTQRRAIAAQLGTQFYVAPDNGLLTALIQDAESRNLHRKFVDLDQPKYWLNQVSGTFHGRDIFAPVGAHLAAGVPLEKLGTPINDPVLMTLPKPEKTKAGWKAEITIIDGFGNLRTNLLADLIEGEARVRILGEKIDGIVKSYGHRKIGDLVALVDSEGYLEIAVVNGSAAKRLGAKTGDAVEVTVK</sequence>
<dbReference type="InterPro" id="IPR023228">
    <property type="entry name" value="SAM_OH_AdoTrfase_N_sf"/>
</dbReference>
<keyword evidence="1" id="KW-0949">S-adenosyl-L-methionine</keyword>
<evidence type="ECO:0000259" key="3">
    <source>
        <dbReference type="PROSITE" id="PS50926"/>
    </source>
</evidence>
<dbReference type="InterPro" id="IPR002747">
    <property type="entry name" value="SAM_OH_AdoTrfase"/>
</dbReference>
<dbReference type="PANTHER" id="PTHR35092">
    <property type="entry name" value="CHLORINASE MJ1651"/>
    <property type="match status" value="1"/>
</dbReference>
<dbReference type="EMBL" id="JACNJN010000222">
    <property type="protein sequence ID" value="MBC8337027.1"/>
    <property type="molecule type" value="Genomic_DNA"/>
</dbReference>
<proteinExistence type="inferred from homology"/>
<dbReference type="Proteomes" id="UP000614469">
    <property type="component" value="Unassembled WGS sequence"/>
</dbReference>
<dbReference type="PANTHER" id="PTHR35092:SF1">
    <property type="entry name" value="CHLORINASE MJ1651"/>
    <property type="match status" value="1"/>
</dbReference>
<protein>
    <submittedName>
        <fullName evidence="4">SAM-dependent chlorinase/fluorinase</fullName>
    </submittedName>
</protein>
<dbReference type="PIRSF" id="PIRSF006779">
    <property type="entry name" value="UCP006779"/>
    <property type="match status" value="1"/>
</dbReference>
<gene>
    <name evidence="4" type="ORF">H8E29_17360</name>
</gene>
<dbReference type="Pfam" id="PF20257">
    <property type="entry name" value="SAM_HAT_C"/>
    <property type="match status" value="1"/>
</dbReference>